<gene>
    <name evidence="1" type="ordered locus">LLO_2406</name>
</gene>
<keyword evidence="2" id="KW-1185">Reference proteome</keyword>
<reference evidence="1 2" key="1">
    <citation type="journal article" date="2010" name="PLoS Genet.">
        <title>Analysis of the Legionella longbeachae genome and transcriptome uncovers unique strategies to cause Legionnaires' disease.</title>
        <authorList>
            <person name="Cazalet C."/>
            <person name="Gomez-Valero L."/>
            <person name="Rusniok C."/>
            <person name="Lomma M."/>
            <person name="Dervins-Ravault D."/>
            <person name="Newton H."/>
            <person name="Sansom F."/>
            <person name="Jarraud S."/>
            <person name="Zidane N."/>
            <person name="Ma L."/>
            <person name="Bouchier C."/>
            <person name="Etienne J."/>
            <person name="Hartland E."/>
            <person name="Buchrieser C."/>
        </authorList>
    </citation>
    <scope>NUCLEOTIDE SEQUENCE [LARGE SCALE GENOMIC DNA]</scope>
    <source>
        <strain evidence="1 2">NSW150</strain>
    </source>
</reference>
<name>D3HK64_LEGLN</name>
<proteinExistence type="predicted"/>
<dbReference type="EMBL" id="FN650140">
    <property type="protein sequence ID" value="CBJ12825.1"/>
    <property type="molecule type" value="Genomic_DNA"/>
</dbReference>
<dbReference type="GeneID" id="40926607"/>
<sequence>MESKFVECTKQFDQELQLPKRQLIILINPNKNGDMGNRLKLFLEHAVARGGDARISALALVQGTDKIEAIDVKTQAILIFKEKQDNVFEPFVNKIVKNKATLIFKGEDKKVFDPFVNKIKEFNLADSNSFDSILIIGAGVPNTKRSAYKSINGITEVQRLIEPLERIISSYLKDNGLVRVQICHANTCKVSDQAPTFQDSTFQDSTFQDSTFAQKITAAAINKKNATLSAPDSFSIISTNDARVFDVFAETNAFMKMRGPCKKILNKKHDDSEIQSKFMLYLNLAEKSDKTMFNQALHCVKLVNHNINIPFKEEDIKKALAEKEFLTCSKITDRIEEKKMGIDKSSYFSSYYSAQFNQSTKVGNSYDPSFFSNKEIGMTTEEKTHEISEKIAHEDASNKITPQEDTSNLDNFFLCDFIDRFYCFSEGRKAPSAGNIGNYMSR</sequence>
<organism evidence="1 2">
    <name type="scientific">Legionella longbeachae serogroup 1 (strain NSW150)</name>
    <dbReference type="NCBI Taxonomy" id="661367"/>
    <lineage>
        <taxon>Bacteria</taxon>
        <taxon>Pseudomonadati</taxon>
        <taxon>Pseudomonadota</taxon>
        <taxon>Gammaproteobacteria</taxon>
        <taxon>Legionellales</taxon>
        <taxon>Legionellaceae</taxon>
        <taxon>Legionella</taxon>
    </lineage>
</organism>
<evidence type="ECO:0000313" key="2">
    <source>
        <dbReference type="Proteomes" id="UP000001060"/>
    </source>
</evidence>
<dbReference type="RefSeq" id="WP_003635952.1">
    <property type="nucleotide sequence ID" value="NC_013861.1"/>
</dbReference>
<dbReference type="AlphaFoldDB" id="D3HK64"/>
<dbReference type="HOGENOM" id="CLU_619350_0_0_6"/>
<protein>
    <submittedName>
        <fullName evidence="1">Uncharacterized protein</fullName>
    </submittedName>
</protein>
<dbReference type="KEGG" id="llo:LLO_2406"/>
<dbReference type="eggNOG" id="ENOG5031ER9">
    <property type="taxonomic scope" value="Bacteria"/>
</dbReference>
<evidence type="ECO:0000313" key="1">
    <source>
        <dbReference type="EMBL" id="CBJ12825.1"/>
    </source>
</evidence>
<dbReference type="Proteomes" id="UP000001060">
    <property type="component" value="Chromosome"/>
</dbReference>
<accession>D3HK64</accession>